<evidence type="ECO:0000256" key="3">
    <source>
        <dbReference type="ARBA" id="ARBA00022525"/>
    </source>
</evidence>
<dbReference type="Pfam" id="PF02884">
    <property type="entry name" value="Lyase_8_C"/>
    <property type="match status" value="1"/>
</dbReference>
<feature type="domain" description="Polysaccharide lyase family 8 central" evidence="8">
    <location>
        <begin position="408"/>
        <end position="670"/>
    </location>
</feature>
<evidence type="ECO:0000259" key="10">
    <source>
        <dbReference type="Pfam" id="PF08124"/>
    </source>
</evidence>
<dbReference type="Proteomes" id="UP000472320">
    <property type="component" value="Unassembled WGS sequence"/>
</dbReference>
<evidence type="ECO:0000313" key="13">
    <source>
        <dbReference type="Proteomes" id="UP000472320"/>
    </source>
</evidence>
<feature type="domain" description="Polysaccharide lyase family 8 C-terminal" evidence="9">
    <location>
        <begin position="685"/>
        <end position="753"/>
    </location>
</feature>
<feature type="chain" id="PRO_5026778887" evidence="7">
    <location>
        <begin position="29"/>
        <end position="971"/>
    </location>
</feature>
<dbReference type="Gene3D" id="2.70.98.10">
    <property type="match status" value="1"/>
</dbReference>
<dbReference type="InterPro" id="IPR014718">
    <property type="entry name" value="GH-type_carb-bd"/>
</dbReference>
<evidence type="ECO:0000256" key="4">
    <source>
        <dbReference type="ARBA" id="ARBA00022729"/>
    </source>
</evidence>
<dbReference type="Pfam" id="PF08124">
    <property type="entry name" value="Lyase_8_N"/>
    <property type="match status" value="1"/>
</dbReference>
<dbReference type="CDD" id="cd01083">
    <property type="entry name" value="GAG_Lyase"/>
    <property type="match status" value="1"/>
</dbReference>
<dbReference type="GO" id="GO:0016837">
    <property type="term" value="F:carbon-oxygen lyase activity, acting on polysaccharides"/>
    <property type="evidence" value="ECO:0007669"/>
    <property type="project" value="UniProtKB-ARBA"/>
</dbReference>
<keyword evidence="3" id="KW-0964">Secreted</keyword>
<keyword evidence="13" id="KW-1185">Reference proteome</keyword>
<proteinExistence type="inferred from homology"/>
<accession>A0A6L6QLN0</accession>
<feature type="domain" description="Polysaccharide lyase 8 N-terminal alpha-helical" evidence="10">
    <location>
        <begin position="45"/>
        <end position="359"/>
    </location>
</feature>
<dbReference type="PANTHER" id="PTHR38481:SF1">
    <property type="entry name" value="HYALURONATE LYASE"/>
    <property type="match status" value="1"/>
</dbReference>
<protein>
    <submittedName>
        <fullName evidence="12">DNRLRE domain-containing protein</fullName>
    </submittedName>
</protein>
<evidence type="ECO:0000259" key="11">
    <source>
        <dbReference type="Pfam" id="PF24517"/>
    </source>
</evidence>
<dbReference type="InterPro" id="IPR004103">
    <property type="entry name" value="Lyase_8_C"/>
</dbReference>
<dbReference type="NCBIfam" id="NF033679">
    <property type="entry name" value="DNRLRE_dom"/>
    <property type="match status" value="1"/>
</dbReference>
<dbReference type="Gene3D" id="2.60.220.10">
    <property type="entry name" value="Polysaccharide lyase family 8-like, C-terminal"/>
    <property type="match status" value="1"/>
</dbReference>
<reference evidence="12 13" key="1">
    <citation type="submission" date="2019-11" db="EMBL/GenBank/DDBJ databases">
        <title>Type strains purchased from KCTC, JCM and DSMZ.</title>
        <authorList>
            <person name="Lu H."/>
        </authorList>
    </citation>
    <scope>NUCLEOTIDE SEQUENCE [LARGE SCALE GENOMIC DNA]</scope>
    <source>
        <strain evidence="12 13">JCM 31587</strain>
    </source>
</reference>
<evidence type="ECO:0000313" key="12">
    <source>
        <dbReference type="EMBL" id="MTW13328.1"/>
    </source>
</evidence>
<feature type="active site" evidence="6">
    <location>
        <position position="319"/>
    </location>
</feature>
<dbReference type="PANTHER" id="PTHR38481">
    <property type="entry name" value="HYALURONATE LYASE"/>
    <property type="match status" value="1"/>
</dbReference>
<dbReference type="GO" id="GO:0005975">
    <property type="term" value="P:carbohydrate metabolic process"/>
    <property type="evidence" value="ECO:0007669"/>
    <property type="project" value="InterPro"/>
</dbReference>
<organism evidence="12 13">
    <name type="scientific">Massilia eburnea</name>
    <dbReference type="NCBI Taxonomy" id="1776165"/>
    <lineage>
        <taxon>Bacteria</taxon>
        <taxon>Pseudomonadati</taxon>
        <taxon>Pseudomonadota</taxon>
        <taxon>Betaproteobacteria</taxon>
        <taxon>Burkholderiales</taxon>
        <taxon>Oxalobacteraceae</taxon>
        <taxon>Telluria group</taxon>
        <taxon>Massilia</taxon>
    </lineage>
</organism>
<dbReference type="InterPro" id="IPR038970">
    <property type="entry name" value="Lyase_8"/>
</dbReference>
<feature type="signal peptide" evidence="7">
    <location>
        <begin position="1"/>
        <end position="28"/>
    </location>
</feature>
<dbReference type="InterPro" id="IPR011071">
    <property type="entry name" value="Lyase_8-like_C"/>
</dbReference>
<keyword evidence="5" id="KW-0456">Lyase</keyword>
<feature type="active site" evidence="6">
    <location>
        <position position="255"/>
    </location>
</feature>
<sequence length="971" mass="103717">MLQKKNWLLRGLLAAALAQLALGGAAKADEYDDLRAKWLARGGPVDMNDADVQVQVAASQAIAQNLWDTMHREDGRTLLWDNASNWAASATITTNFGRLNTLASAYVNGNDNLRGNPDVLAAILSATQWLVDNHYHVNMNYYDNWWDWQIGSPQAFNSMMVTLYANIPADQLASWLAIIDFYVPDPTNRANADGTPSTTTETGANLLDKAWVVVMRGLLGKDSAKMTAGRNAVSPALPYVTAGDGFYVDGSFIQHTHHPYIGGYGAVLLSDISRLYYLLNGSSWTISNDPNVNKPYDWVMQAFRPFIYDGAVMDSQRGRQLSRQFTTDHSAGRGIVATLVNLAGSLPADQANQVKSLIKGWMQRDDTFGPSYFAAVSGSSLSATDITQLKAVLNDPSIVEAAEPDQTHIFASVDRVVQRKPGYAFDLSLLSKRTGAFESGNGENLKGWWSGVGRTALHNADHSQYGRNYWATVDMTRLAGTTTDHTGSGTPVAWKFYANTKTGTGGAELLGQYAAVGMDYAMTNVTGSPLTGKKAWFYFGDKMVAVGAGIANTNGNDVETIVENRRLGDDGINTLTVAGTEKDAFMPWSETMPGVTWAHLAGNVPGSDIGYIFPDAPTVTGLRERRSGAWSDVYTLGDTTQVAENYLSLALDHGVNPAAAAYTYIVVPNKTAAETAAMAANTGITVLERSTSATAVKDTSQGVTGAVFWNDATKVLSAGGQPLITSDKKSAVMLKQNGTDLQVSIADPTQLNTGNLNIEVNRNVTAVLSTDPGVTVVQTSPTLKLQVAVNGAAGKSFASHFTINGTSSLTPAGDAYVRDGTYASSSFGTASTITVKSDALSYSRKGLLKFDLSSVEGTITGATLKLMPVSVGMAGITHNLYQTVDANWSEATVTWNNRPANSALVTSWTPVLNTQMQVDLTAQAQAAMGSNKLMSFEIEAAQNYGSAGSVDYASRENATTASRPVLVVTVQ</sequence>
<dbReference type="SUPFAM" id="SSF74650">
    <property type="entry name" value="Galactose mutarotase-like"/>
    <property type="match status" value="1"/>
</dbReference>
<dbReference type="Pfam" id="PF02278">
    <property type="entry name" value="Lyase_8"/>
    <property type="match status" value="1"/>
</dbReference>
<evidence type="ECO:0000256" key="7">
    <source>
        <dbReference type="SAM" id="SignalP"/>
    </source>
</evidence>
<dbReference type="EMBL" id="WNKX01000021">
    <property type="protein sequence ID" value="MTW13328.1"/>
    <property type="molecule type" value="Genomic_DNA"/>
</dbReference>
<keyword evidence="4 7" id="KW-0732">Signal</keyword>
<comment type="caution">
    <text evidence="12">The sequence shown here is derived from an EMBL/GenBank/DDBJ whole genome shotgun (WGS) entry which is preliminary data.</text>
</comment>
<comment type="similarity">
    <text evidence="2">Belongs to the polysaccharide lyase 8 family.</text>
</comment>
<evidence type="ECO:0000256" key="2">
    <source>
        <dbReference type="ARBA" id="ARBA00006699"/>
    </source>
</evidence>
<evidence type="ECO:0000259" key="8">
    <source>
        <dbReference type="Pfam" id="PF02278"/>
    </source>
</evidence>
<dbReference type="RefSeq" id="WP_155456250.1">
    <property type="nucleotide sequence ID" value="NZ_WNKX01000021.1"/>
</dbReference>
<dbReference type="AlphaFoldDB" id="A0A6L6QLN0"/>
<evidence type="ECO:0000256" key="1">
    <source>
        <dbReference type="ARBA" id="ARBA00004613"/>
    </source>
</evidence>
<dbReference type="GO" id="GO:0030246">
    <property type="term" value="F:carbohydrate binding"/>
    <property type="evidence" value="ECO:0007669"/>
    <property type="project" value="InterPro"/>
</dbReference>
<feature type="domain" description="Carbohydrate-binding module family 96" evidence="11">
    <location>
        <begin position="806"/>
        <end position="969"/>
    </location>
</feature>
<evidence type="ECO:0000256" key="5">
    <source>
        <dbReference type="ARBA" id="ARBA00023239"/>
    </source>
</evidence>
<feature type="active site" evidence="6">
    <location>
        <position position="264"/>
    </location>
</feature>
<dbReference type="OrthoDB" id="6636047at2"/>
<evidence type="ECO:0000259" key="9">
    <source>
        <dbReference type="Pfam" id="PF02884"/>
    </source>
</evidence>
<evidence type="ECO:0000256" key="6">
    <source>
        <dbReference type="PIRSR" id="PIRSR638970-1"/>
    </source>
</evidence>
<dbReference type="InterPro" id="IPR008929">
    <property type="entry name" value="Chondroitin_lyas"/>
</dbReference>
<dbReference type="Pfam" id="PF24517">
    <property type="entry name" value="CBM96"/>
    <property type="match status" value="1"/>
</dbReference>
<gene>
    <name evidence="12" type="ORF">GM658_22215</name>
</gene>
<dbReference type="SUPFAM" id="SSF49863">
    <property type="entry name" value="Hyaluronate lyase-like, C-terminal domain"/>
    <property type="match status" value="1"/>
</dbReference>
<dbReference type="InterPro" id="IPR055372">
    <property type="entry name" value="CBM96"/>
</dbReference>
<comment type="subcellular location">
    <subcellularLocation>
        <location evidence="1">Secreted</location>
    </subcellularLocation>
</comment>
<dbReference type="GO" id="GO:0005576">
    <property type="term" value="C:extracellular region"/>
    <property type="evidence" value="ECO:0007669"/>
    <property type="project" value="UniProtKB-SubCell"/>
</dbReference>
<dbReference type="InterPro" id="IPR012970">
    <property type="entry name" value="Lyase_8_alpha_N"/>
</dbReference>
<dbReference type="InterPro" id="IPR011013">
    <property type="entry name" value="Gal_mutarotase_sf_dom"/>
</dbReference>
<dbReference type="InterPro" id="IPR003159">
    <property type="entry name" value="Lyase_8_central_dom"/>
</dbReference>
<dbReference type="SUPFAM" id="SSF48230">
    <property type="entry name" value="Chondroitin AC/alginate lyase"/>
    <property type="match status" value="1"/>
</dbReference>
<name>A0A6L6QLN0_9BURK</name>
<dbReference type="Gene3D" id="1.50.10.100">
    <property type="entry name" value="Chondroitin AC/alginate lyase"/>
    <property type="match status" value="1"/>
</dbReference>